<proteinExistence type="predicted"/>
<sequence length="177" mass="19614">MFGELMKKYRVLATIIAALTITSCSKADKETNYPKSREDQELERMGKLTGDDGIVLFGGSKKKGKSVADAINVNSYLWRASLDSVHLLQAPLISADPFGGVIITDWYTSSPNAKERFKFNIMIIGASLRSDAVKVSAFKQVKDAHGAWKDSPITPQFSRDMEDKILLKAREIKVNSL</sequence>
<comment type="caution">
    <text evidence="1">The sequence shown here is derived from an EMBL/GenBank/DDBJ whole genome shotgun (WGS) entry which is preliminary data.</text>
</comment>
<keyword evidence="2" id="KW-1185">Reference proteome</keyword>
<evidence type="ECO:0000313" key="2">
    <source>
        <dbReference type="Proteomes" id="UP000031258"/>
    </source>
</evidence>
<evidence type="ECO:0000313" key="1">
    <source>
        <dbReference type="EMBL" id="KIE04449.1"/>
    </source>
</evidence>
<name>A0A0C1QFV8_9RICK</name>
<dbReference type="Pfam" id="PF12100">
    <property type="entry name" value="DUF3576"/>
    <property type="match status" value="1"/>
</dbReference>
<dbReference type="STRING" id="86105.NF27_HS00360"/>
<dbReference type="Proteomes" id="UP000031258">
    <property type="component" value="Unassembled WGS sequence"/>
</dbReference>
<dbReference type="AlphaFoldDB" id="A0A0C1QFV8"/>
<gene>
    <name evidence="1" type="ORF">NF27_HS00360</name>
</gene>
<dbReference type="InterPro" id="IPR021959">
    <property type="entry name" value="DUF3576"/>
</dbReference>
<protein>
    <recommendedName>
        <fullName evidence="3">DUF3576 domain-containing protein</fullName>
    </recommendedName>
</protein>
<organism evidence="1 2">
    <name type="scientific">Candidatus Jidaibacter acanthamoebae</name>
    <dbReference type="NCBI Taxonomy" id="86105"/>
    <lineage>
        <taxon>Bacteria</taxon>
        <taxon>Pseudomonadati</taxon>
        <taxon>Pseudomonadota</taxon>
        <taxon>Alphaproteobacteria</taxon>
        <taxon>Rickettsiales</taxon>
        <taxon>Candidatus Midichloriaceae</taxon>
        <taxon>Candidatus Jidaibacter</taxon>
    </lineage>
</organism>
<dbReference type="EMBL" id="JSWE01000186">
    <property type="protein sequence ID" value="KIE04449.1"/>
    <property type="molecule type" value="Genomic_DNA"/>
</dbReference>
<accession>A0A0C1QFV8</accession>
<evidence type="ECO:0008006" key="3">
    <source>
        <dbReference type="Google" id="ProtNLM"/>
    </source>
</evidence>
<dbReference type="PROSITE" id="PS51257">
    <property type="entry name" value="PROKAR_LIPOPROTEIN"/>
    <property type="match status" value="1"/>
</dbReference>
<reference evidence="1 2" key="1">
    <citation type="submission" date="2014-11" db="EMBL/GenBank/DDBJ databases">
        <title>A Rickettsiales Symbiont of Amoebae With Ancient Features.</title>
        <authorList>
            <person name="Schulz F."/>
            <person name="Martijn J."/>
            <person name="Wascher F."/>
            <person name="Kostanjsek R."/>
            <person name="Ettema T.J."/>
            <person name="Horn M."/>
        </authorList>
    </citation>
    <scope>NUCLEOTIDE SEQUENCE [LARGE SCALE GENOMIC DNA]</scope>
    <source>
        <strain evidence="1 2">UWC36</strain>
    </source>
</reference>